<dbReference type="InterPro" id="IPR055185">
    <property type="entry name" value="C2CH-4th_BIRD-IDD"/>
</dbReference>
<organism evidence="2 3">
    <name type="scientific">Juglans regia</name>
    <name type="common">English walnut</name>
    <dbReference type="NCBI Taxonomy" id="51240"/>
    <lineage>
        <taxon>Eukaryota</taxon>
        <taxon>Viridiplantae</taxon>
        <taxon>Streptophyta</taxon>
        <taxon>Embryophyta</taxon>
        <taxon>Tracheophyta</taxon>
        <taxon>Spermatophyta</taxon>
        <taxon>Magnoliopsida</taxon>
        <taxon>eudicotyledons</taxon>
        <taxon>Gunneridae</taxon>
        <taxon>Pentapetalae</taxon>
        <taxon>rosids</taxon>
        <taxon>fabids</taxon>
        <taxon>Fagales</taxon>
        <taxon>Juglandaceae</taxon>
        <taxon>Juglans</taxon>
    </lineage>
</organism>
<keyword evidence="2" id="KW-1185">Reference proteome</keyword>
<evidence type="ECO:0000313" key="3">
    <source>
        <dbReference type="RefSeq" id="XP_018824075.2"/>
    </source>
</evidence>
<dbReference type="GeneID" id="108993563"/>
<dbReference type="Pfam" id="PF22992">
    <property type="entry name" value="C2CH-4th_BIRD-IDD"/>
    <property type="match status" value="1"/>
</dbReference>
<sequence>MCASRRDSFMTHGAFCDALAEENNKVNQELINNDGSNIQAQMPELMSSMPMNMTTNTSLNGASNFNNSDHKNQLKSLSQDPVLSMPMNMTGGMFSTSSGTLFGGPRTSSSSSLQLSSNSSSGAFHHLLESKKGCQIFGSAHMSATALLQKAAQIGATGSNSTINSPMIHKSFAGSMVGHDHQHSSSSRPPYTSVIQQHSTAYDYLKRLVHDTECIGLPKEYEKVHQRYFCGLCWYLYGLCWYFVDCVGICIDCVDIFVDCVGIYMGLCWYFVDCVGACVAQY</sequence>
<evidence type="ECO:0000313" key="2">
    <source>
        <dbReference type="Proteomes" id="UP000235220"/>
    </source>
</evidence>
<dbReference type="GO" id="GO:0005634">
    <property type="term" value="C:nucleus"/>
    <property type="evidence" value="ECO:0000318"/>
    <property type="project" value="GO_Central"/>
</dbReference>
<name>A0A2I4EXE8_JUGRE</name>
<dbReference type="Proteomes" id="UP000235220">
    <property type="component" value="Chromosome 1"/>
</dbReference>
<accession>A0A2I4EXE8</accession>
<dbReference type="KEGG" id="jre:108993563"/>
<protein>
    <submittedName>
        <fullName evidence="3 4">Zinc finger protein GAI-ASSOCIATED FACTOR 1-like isoform X1</fullName>
    </submittedName>
</protein>
<dbReference type="PANTHER" id="PTHR10593:SF225">
    <property type="entry name" value="ZINC FINGER PROTEIN GAI-ASSOCIATED FACTOR 1-LIKE ISOFORM X1"/>
    <property type="match status" value="1"/>
</dbReference>
<evidence type="ECO:0000259" key="1">
    <source>
        <dbReference type="Pfam" id="PF22992"/>
    </source>
</evidence>
<evidence type="ECO:0000313" key="4">
    <source>
        <dbReference type="RefSeq" id="XP_018824078.2"/>
    </source>
</evidence>
<feature type="domain" description="BIRD-IDD transcription factor fourth C2HC zinc finger" evidence="1">
    <location>
        <begin position="4"/>
        <end position="33"/>
    </location>
</feature>
<dbReference type="AlphaFoldDB" id="A0A2I4EXE8"/>
<dbReference type="GO" id="GO:0003700">
    <property type="term" value="F:DNA-binding transcription factor activity"/>
    <property type="evidence" value="ECO:0000318"/>
    <property type="project" value="GO_Central"/>
</dbReference>
<dbReference type="PANTHER" id="PTHR10593">
    <property type="entry name" value="SERINE/THREONINE-PROTEIN KINASE RIO"/>
    <property type="match status" value="1"/>
</dbReference>
<dbReference type="STRING" id="51240.A0A2I4EXE8"/>
<dbReference type="InterPro" id="IPR031140">
    <property type="entry name" value="IDD1-16"/>
</dbReference>
<proteinExistence type="predicted"/>
<dbReference type="Gramene" id="Jr01_24200_p1">
    <property type="protein sequence ID" value="cds.Jr01_24200_p1"/>
    <property type="gene ID" value="Jr01_24200"/>
</dbReference>
<dbReference type="RefSeq" id="XP_018824078.2">
    <property type="nucleotide sequence ID" value="XM_018968533.2"/>
</dbReference>
<dbReference type="RefSeq" id="XP_018824075.2">
    <property type="nucleotide sequence ID" value="XM_018968530.2"/>
</dbReference>
<gene>
    <name evidence="3 4" type="primary">LOC108993563</name>
</gene>
<reference evidence="3 4" key="1">
    <citation type="submission" date="2025-04" db="UniProtKB">
        <authorList>
            <consortium name="RefSeq"/>
        </authorList>
    </citation>
    <scope>IDENTIFICATION</scope>
    <source>
        <tissue evidence="3 4">Leaves</tissue>
    </source>
</reference>
<dbReference type="OrthoDB" id="6354171at2759"/>